<evidence type="ECO:0000256" key="2">
    <source>
        <dbReference type="ARBA" id="ARBA00009592"/>
    </source>
</evidence>
<evidence type="ECO:0000256" key="8">
    <source>
        <dbReference type="ARBA" id="ARBA00022989"/>
    </source>
</evidence>
<feature type="domain" description="Leucine-rich repeat-containing N-terminal plant-type" evidence="12">
    <location>
        <begin position="75"/>
        <end position="111"/>
    </location>
</feature>
<evidence type="ECO:0000256" key="1">
    <source>
        <dbReference type="ARBA" id="ARBA00004251"/>
    </source>
</evidence>
<dbReference type="AlphaFoldDB" id="A0AAE1RLM6"/>
<dbReference type="FunFam" id="3.80.10.10:FF:000095">
    <property type="entry name" value="LRR receptor-like serine/threonine-protein kinase GSO1"/>
    <property type="match status" value="2"/>
</dbReference>
<proteinExistence type="inferred from homology"/>
<dbReference type="PRINTS" id="PR00019">
    <property type="entry name" value="LEURICHRPT"/>
</dbReference>
<dbReference type="Pfam" id="PF00560">
    <property type="entry name" value="LRR_1"/>
    <property type="match status" value="11"/>
</dbReference>
<keyword evidence="5 11" id="KW-0812">Transmembrane</keyword>
<evidence type="ECO:0000256" key="9">
    <source>
        <dbReference type="ARBA" id="ARBA00023136"/>
    </source>
</evidence>
<dbReference type="InterPro" id="IPR013210">
    <property type="entry name" value="LRR_N_plant-typ"/>
</dbReference>
<evidence type="ECO:0000256" key="4">
    <source>
        <dbReference type="ARBA" id="ARBA00022614"/>
    </source>
</evidence>
<keyword evidence="8 11" id="KW-1133">Transmembrane helix</keyword>
<evidence type="ECO:0000256" key="10">
    <source>
        <dbReference type="ARBA" id="ARBA00023180"/>
    </source>
</evidence>
<dbReference type="PANTHER" id="PTHR48063">
    <property type="entry name" value="LRR RECEPTOR-LIKE KINASE"/>
    <property type="match status" value="1"/>
</dbReference>
<dbReference type="InterPro" id="IPR003591">
    <property type="entry name" value="Leu-rich_rpt_typical-subtyp"/>
</dbReference>
<keyword evidence="9 11" id="KW-0472">Membrane</keyword>
<comment type="subcellular location">
    <subcellularLocation>
        <location evidence="1">Cell membrane</location>
        <topology evidence="1">Single-pass type I membrane protein</topology>
    </subcellularLocation>
</comment>
<dbReference type="EMBL" id="JAVYJV010000014">
    <property type="protein sequence ID" value="KAK4353938.1"/>
    <property type="molecule type" value="Genomic_DNA"/>
</dbReference>
<evidence type="ECO:0000256" key="6">
    <source>
        <dbReference type="ARBA" id="ARBA00022729"/>
    </source>
</evidence>
<dbReference type="InterPro" id="IPR001611">
    <property type="entry name" value="Leu-rich_rpt"/>
</dbReference>
<name>A0AAE1RLM6_9SOLA</name>
<dbReference type="InterPro" id="IPR032675">
    <property type="entry name" value="LRR_dom_sf"/>
</dbReference>
<keyword evidence="14" id="KW-1185">Reference proteome</keyword>
<dbReference type="Proteomes" id="UP001291623">
    <property type="component" value="Unassembled WGS sequence"/>
</dbReference>
<sequence length="1084" mass="121380">MSRCLLSAVEQYLKLDLCDSNIISTQIEDALELANNKKMKIERILFLNIAFSIFIGLVFGTSSGGDSRIILCIEREREALVKFKQGLIDKYDILSSWEKEECCSWKGVQCNNRTGHIMVLDIHTPQPMFNSDEYLRGNITPSLLELQHLKHLDLSYNVFGTSRIPDFIGSFPRLEYLNLQYANFLGEIPHTFGNLTNLQILVLGGNYNLVVKNLEWLPRLPFLRDLDLYGILIENINWLQQISKSPSLEKLNLEGCNLPDPIISTSHLSINVSSRLLSSLNLNSNKLSSSTFGWLFNLSTRFTTIDLSYNHLAGPIPEAFEYMQHLEVIDLAENTLEGGLPKSFGNLSLLKALNLSSNKLNQPLPEFLLSLSGKAEKSLEELRLSNNHLSGSFPDITRFSSLKSLYLQENQLNGSFLESYGQTSKIKVLDLSLNQITGSLPNLATFLALRELRLNNNQFKGILPQSVGQLSKLERLRVNSNFLEGSITESHLSNLSNLKELDLSYNSFSFQLGPNWLPPFELDIISLSRCEMGHHFPQWLRTQKTYSHLDISFGGISAVAPNWFWDLSPEIMYFNISNNKISGEIPDLYPKFVASEESNFPIMDFSSNNLSGLVPSFPSNLETLNLSKNKFVGSISFLCKIANPLFRTIDLSNNLLSGELPNCLMKFEELAILNLANNNLHGKIPSSVGALMDIQSLQLRNNNFTGDLPASLKNCGILQILDVGGNKLSGEIPSWIGSHLTYLVVLSLRVNKFNGKIPPNLCHLNEVRILDLSRNILLGEIPRCLNNFTSLLQDDSSNSSILFHLGENNEYGFYSYAEDYMGDALVQWKSSESVYNKTLGLLKIIDFSSNELVGRVPEEMAQLGGLLSLNLSRNNLTGNIIEGIGKMKNLESLDLSKNQLTGRIPTSLAQLHFLSILDLSSNNLSGKIPSSTQLQSFDPSSYAGNNELCGPPLAECLIADHSRINNLDEEDKIISFGFYRCLLSVVDQCHKLDPCDNNIVSTQIEDALGLTNNKRSNLFEDFQSLLSSPAPVPKRIQHNRVKSATITYDKDYRSPHSESLNRVTQLPNLQAQPLKTTQVTTHYK</sequence>
<organism evidence="13 14">
    <name type="scientific">Anisodus tanguticus</name>
    <dbReference type="NCBI Taxonomy" id="243964"/>
    <lineage>
        <taxon>Eukaryota</taxon>
        <taxon>Viridiplantae</taxon>
        <taxon>Streptophyta</taxon>
        <taxon>Embryophyta</taxon>
        <taxon>Tracheophyta</taxon>
        <taxon>Spermatophyta</taxon>
        <taxon>Magnoliopsida</taxon>
        <taxon>eudicotyledons</taxon>
        <taxon>Gunneridae</taxon>
        <taxon>Pentapetalae</taxon>
        <taxon>asterids</taxon>
        <taxon>lamiids</taxon>
        <taxon>Solanales</taxon>
        <taxon>Solanaceae</taxon>
        <taxon>Solanoideae</taxon>
        <taxon>Hyoscyameae</taxon>
        <taxon>Anisodus</taxon>
    </lineage>
</organism>
<dbReference type="GO" id="GO:0005886">
    <property type="term" value="C:plasma membrane"/>
    <property type="evidence" value="ECO:0007669"/>
    <property type="project" value="UniProtKB-SubCell"/>
</dbReference>
<evidence type="ECO:0000256" key="11">
    <source>
        <dbReference type="SAM" id="Phobius"/>
    </source>
</evidence>
<gene>
    <name evidence="13" type="ORF">RND71_026132</name>
</gene>
<dbReference type="GO" id="GO:0050832">
    <property type="term" value="P:defense response to fungus"/>
    <property type="evidence" value="ECO:0007669"/>
    <property type="project" value="UniProtKB-ARBA"/>
</dbReference>
<dbReference type="Gene3D" id="3.80.10.10">
    <property type="entry name" value="Ribonuclease Inhibitor"/>
    <property type="match status" value="4"/>
</dbReference>
<dbReference type="Pfam" id="PF13855">
    <property type="entry name" value="LRR_8"/>
    <property type="match status" value="1"/>
</dbReference>
<dbReference type="Pfam" id="PF13516">
    <property type="entry name" value="LRR_6"/>
    <property type="match status" value="1"/>
</dbReference>
<comment type="similarity">
    <text evidence="2">Belongs to the RLP family.</text>
</comment>
<comment type="caution">
    <text evidence="13">The sequence shown here is derived from an EMBL/GenBank/DDBJ whole genome shotgun (WGS) entry which is preliminary data.</text>
</comment>
<dbReference type="SUPFAM" id="SSF52047">
    <property type="entry name" value="RNI-like"/>
    <property type="match status" value="1"/>
</dbReference>
<dbReference type="FunFam" id="3.80.10.10:FF:000111">
    <property type="entry name" value="LRR receptor-like serine/threonine-protein kinase ERECTA"/>
    <property type="match status" value="1"/>
</dbReference>
<keyword evidence="6" id="KW-0732">Signal</keyword>
<evidence type="ECO:0000256" key="3">
    <source>
        <dbReference type="ARBA" id="ARBA00022475"/>
    </source>
</evidence>
<evidence type="ECO:0000313" key="13">
    <source>
        <dbReference type="EMBL" id="KAK4353938.1"/>
    </source>
</evidence>
<dbReference type="SMART" id="SM00369">
    <property type="entry name" value="LRR_TYP"/>
    <property type="match status" value="7"/>
</dbReference>
<dbReference type="PANTHER" id="PTHR48063:SF103">
    <property type="entry name" value="LEUCINE-RICH RECEPTOR-LIKE KINASE FAMILY PROTEIN"/>
    <property type="match status" value="1"/>
</dbReference>
<evidence type="ECO:0000259" key="12">
    <source>
        <dbReference type="Pfam" id="PF08263"/>
    </source>
</evidence>
<dbReference type="SUPFAM" id="SSF52058">
    <property type="entry name" value="L domain-like"/>
    <property type="match status" value="2"/>
</dbReference>
<dbReference type="PROSITE" id="PS51450">
    <property type="entry name" value="LRR"/>
    <property type="match status" value="1"/>
</dbReference>
<dbReference type="Pfam" id="PF08263">
    <property type="entry name" value="LRRNT_2"/>
    <property type="match status" value="1"/>
</dbReference>
<dbReference type="InterPro" id="IPR046956">
    <property type="entry name" value="RLP23-like"/>
</dbReference>
<reference evidence="13" key="1">
    <citation type="submission" date="2023-12" db="EMBL/GenBank/DDBJ databases">
        <title>Genome assembly of Anisodus tanguticus.</title>
        <authorList>
            <person name="Wang Y.-J."/>
        </authorList>
    </citation>
    <scope>NUCLEOTIDE SEQUENCE</scope>
    <source>
        <strain evidence="13">KB-2021</strain>
        <tissue evidence="13">Leaf</tissue>
    </source>
</reference>
<feature type="transmembrane region" description="Helical" evidence="11">
    <location>
        <begin position="44"/>
        <end position="62"/>
    </location>
</feature>
<accession>A0AAE1RLM6</accession>
<keyword evidence="10" id="KW-0325">Glycoprotein</keyword>
<evidence type="ECO:0000313" key="14">
    <source>
        <dbReference type="Proteomes" id="UP001291623"/>
    </source>
</evidence>
<keyword evidence="4" id="KW-0433">Leucine-rich repeat</keyword>
<keyword evidence="7" id="KW-0677">Repeat</keyword>
<keyword evidence="3" id="KW-1003">Cell membrane</keyword>
<protein>
    <recommendedName>
        <fullName evidence="12">Leucine-rich repeat-containing N-terminal plant-type domain-containing protein</fullName>
    </recommendedName>
</protein>
<evidence type="ECO:0000256" key="7">
    <source>
        <dbReference type="ARBA" id="ARBA00022737"/>
    </source>
</evidence>
<evidence type="ECO:0000256" key="5">
    <source>
        <dbReference type="ARBA" id="ARBA00022692"/>
    </source>
</evidence>